<protein>
    <recommendedName>
        <fullName evidence="5">Lipoprotein</fullName>
    </recommendedName>
</protein>
<keyword evidence="2" id="KW-0732">Signal</keyword>
<evidence type="ECO:0000313" key="3">
    <source>
        <dbReference type="EMBL" id="MEN2787106.1"/>
    </source>
</evidence>
<keyword evidence="4" id="KW-1185">Reference proteome</keyword>
<evidence type="ECO:0000313" key="4">
    <source>
        <dbReference type="Proteomes" id="UP001404104"/>
    </source>
</evidence>
<reference evidence="3 4" key="1">
    <citation type="submission" date="2024-05" db="EMBL/GenBank/DDBJ databases">
        <authorList>
            <person name="Liu Q."/>
            <person name="Xin Y.-H."/>
        </authorList>
    </citation>
    <scope>NUCLEOTIDE SEQUENCE [LARGE SCALE GENOMIC DNA]</scope>
    <source>
        <strain evidence="3 4">CGMCC 1.15349</strain>
    </source>
</reference>
<dbReference type="RefSeq" id="WP_345865210.1">
    <property type="nucleotide sequence ID" value="NZ_JBDIMF010000005.1"/>
</dbReference>
<feature type="signal peptide" evidence="2">
    <location>
        <begin position="1"/>
        <end position="17"/>
    </location>
</feature>
<evidence type="ECO:0000256" key="2">
    <source>
        <dbReference type="SAM" id="SignalP"/>
    </source>
</evidence>
<proteinExistence type="predicted"/>
<feature type="compositionally biased region" description="Pro residues" evidence="1">
    <location>
        <begin position="52"/>
        <end position="79"/>
    </location>
</feature>
<gene>
    <name evidence="3" type="ORF">ABC969_11830</name>
</gene>
<name>A0ABU9XU84_9SPHN</name>
<organism evidence="3 4">
    <name type="scientific">Sphingomonas qilianensis</name>
    <dbReference type="NCBI Taxonomy" id="1736690"/>
    <lineage>
        <taxon>Bacteria</taxon>
        <taxon>Pseudomonadati</taxon>
        <taxon>Pseudomonadota</taxon>
        <taxon>Alphaproteobacteria</taxon>
        <taxon>Sphingomonadales</taxon>
        <taxon>Sphingomonadaceae</taxon>
        <taxon>Sphingomonas</taxon>
    </lineage>
</organism>
<comment type="caution">
    <text evidence="3">The sequence shown here is derived from an EMBL/GenBank/DDBJ whole genome shotgun (WGS) entry which is preliminary data.</text>
</comment>
<sequence>MRLFLALPLLLAGCGPAASPTAPGVDIAAAAEAAENSIDTYAAGQPRAIAAPLPPARPTPSPTPSPAGPQAPLDPPAPGTPGGLPDDRTPMSEAPFTAHSAQGAANVVQTYYALLGERKYAAAWALWGHDGADSRMTATAFAASFDKYSEYHATIGAPGEIEAGMSQRWVTVPVQIHARHRTGKPVYLIGQATVHRIAEGVGASKAQQRWRIRTIELRPAPAR</sequence>
<feature type="region of interest" description="Disordered" evidence="1">
    <location>
        <begin position="50"/>
        <end position="98"/>
    </location>
</feature>
<evidence type="ECO:0008006" key="5">
    <source>
        <dbReference type="Google" id="ProtNLM"/>
    </source>
</evidence>
<feature type="chain" id="PRO_5045963528" description="Lipoprotein" evidence="2">
    <location>
        <begin position="18"/>
        <end position="223"/>
    </location>
</feature>
<evidence type="ECO:0000256" key="1">
    <source>
        <dbReference type="SAM" id="MobiDB-lite"/>
    </source>
</evidence>
<dbReference type="Proteomes" id="UP001404104">
    <property type="component" value="Unassembled WGS sequence"/>
</dbReference>
<dbReference type="EMBL" id="JBDIMF010000005">
    <property type="protein sequence ID" value="MEN2787106.1"/>
    <property type="molecule type" value="Genomic_DNA"/>
</dbReference>
<accession>A0ABU9XU84</accession>